<dbReference type="RefSeq" id="WP_323732475.1">
    <property type="nucleotide sequence ID" value="NZ_CP110820.1"/>
</dbReference>
<accession>A0ABZ0UMK4</accession>
<keyword evidence="2" id="KW-1185">Reference proteome</keyword>
<organism evidence="1 2">
    <name type="scientific">Candidatus Bandiella euplotis</name>
    <dbReference type="NCBI Taxonomy" id="1664265"/>
    <lineage>
        <taxon>Bacteria</taxon>
        <taxon>Pseudomonadati</taxon>
        <taxon>Pseudomonadota</taxon>
        <taxon>Alphaproteobacteria</taxon>
        <taxon>Rickettsiales</taxon>
        <taxon>Candidatus Midichloriaceae</taxon>
        <taxon>Candidatus Bandiella</taxon>
    </lineage>
</organism>
<evidence type="ECO:0000313" key="1">
    <source>
        <dbReference type="EMBL" id="WPX96752.1"/>
    </source>
</evidence>
<sequence length="294" mass="32511">MTDNYNFLSAMGCNSNSLTAINFPAGLASNYIIISTLPSYGNLYYSNDSVVTNKQYYITSDTLFKYKPSSCSDLDEFLDNFTYSITDNPANNYTCTVDVKPELTKTAGQDYNFIFEIKGCQSTAVDFSEVLSPNSMINIQALPLYGTLYNGNTPAKIEVNYKVDSLNYTTHNCPQKNVDIFSYNVVNGTDMVYTCTLDINTSETAQSNGFIIDGITNFVNGTISFANSVANFSNTTIGFWSLKVAAPIAGFISLLVYHKYADKCGLYNPTKKLVHSLVVCTYSEKEQNVVNTIE</sequence>
<reference evidence="1 2" key="1">
    <citation type="submission" date="2022-11" db="EMBL/GenBank/DDBJ databases">
        <title>Host association and intracellularity evolved multiple times independently in the Rickettsiales.</title>
        <authorList>
            <person name="Castelli M."/>
            <person name="Nardi T."/>
            <person name="Gammuto L."/>
            <person name="Bellinzona G."/>
            <person name="Sabaneyeva E."/>
            <person name="Potekhin A."/>
            <person name="Serra V."/>
            <person name="Petroni G."/>
            <person name="Sassera D."/>
        </authorList>
    </citation>
    <scope>NUCLEOTIDE SEQUENCE [LARGE SCALE GENOMIC DNA]</scope>
    <source>
        <strain evidence="1 2">NDG2</strain>
    </source>
</reference>
<proteinExistence type="predicted"/>
<dbReference type="EMBL" id="CP110820">
    <property type="protein sequence ID" value="WPX96752.1"/>
    <property type="molecule type" value="Genomic_DNA"/>
</dbReference>
<evidence type="ECO:0000313" key="2">
    <source>
        <dbReference type="Proteomes" id="UP001327219"/>
    </source>
</evidence>
<dbReference type="Proteomes" id="UP001327219">
    <property type="component" value="Chromosome"/>
</dbReference>
<name>A0ABZ0UMK4_9RICK</name>
<protein>
    <submittedName>
        <fullName evidence="1">Uncharacterized protein</fullName>
    </submittedName>
</protein>
<gene>
    <name evidence="1" type="ORF">Bandiella_00880</name>
</gene>